<protein>
    <submittedName>
        <fullName evidence="3">Uncharacterized protein</fullName>
    </submittedName>
</protein>
<dbReference type="EMBL" id="JAMDMJ010000008">
    <property type="protein sequence ID" value="MCY9595455.1"/>
    <property type="molecule type" value="Genomic_DNA"/>
</dbReference>
<keyword evidence="1" id="KW-0812">Transmembrane</keyword>
<proteinExistence type="predicted"/>
<dbReference type="GeneID" id="95374357"/>
<feature type="transmembrane region" description="Helical" evidence="1">
    <location>
        <begin position="49"/>
        <end position="66"/>
    </location>
</feature>
<dbReference type="KEGG" id="pchi:PC41400_05940"/>
<dbReference type="EMBL" id="CP026520">
    <property type="protein sequence ID" value="QAV17228.1"/>
    <property type="molecule type" value="Genomic_DNA"/>
</dbReference>
<dbReference type="RefSeq" id="WP_084706588.1">
    <property type="nucleotide sequence ID" value="NZ_CP026520.1"/>
</dbReference>
<keyword evidence="1" id="KW-1133">Transmembrane helix</keyword>
<evidence type="ECO:0000313" key="3">
    <source>
        <dbReference type="EMBL" id="QAV17228.1"/>
    </source>
</evidence>
<dbReference type="OrthoDB" id="2629185at2"/>
<dbReference type="Proteomes" id="UP001527202">
    <property type="component" value="Unassembled WGS sequence"/>
</dbReference>
<evidence type="ECO:0000313" key="2">
    <source>
        <dbReference type="EMBL" id="MCY9595455.1"/>
    </source>
</evidence>
<organism evidence="3 4">
    <name type="scientific">Paenibacillus chitinolyticus</name>
    <dbReference type="NCBI Taxonomy" id="79263"/>
    <lineage>
        <taxon>Bacteria</taxon>
        <taxon>Bacillati</taxon>
        <taxon>Bacillota</taxon>
        <taxon>Bacilli</taxon>
        <taxon>Bacillales</taxon>
        <taxon>Paenibacillaceae</taxon>
        <taxon>Paenibacillus</taxon>
    </lineage>
</organism>
<evidence type="ECO:0000313" key="5">
    <source>
        <dbReference type="Proteomes" id="UP001527202"/>
    </source>
</evidence>
<reference evidence="2 5" key="2">
    <citation type="submission" date="2022-05" db="EMBL/GenBank/DDBJ databases">
        <title>Genome Sequencing of Bee-Associated Microbes.</title>
        <authorList>
            <person name="Dunlap C."/>
        </authorList>
    </citation>
    <scope>NUCLEOTIDE SEQUENCE [LARGE SCALE GENOMIC DNA]</scope>
    <source>
        <strain evidence="2 5">NRRL B-23120</strain>
    </source>
</reference>
<accession>A0A410WS42</accession>
<keyword evidence="5" id="KW-1185">Reference proteome</keyword>
<sequence length="71" mass="8291">MKLKLRKADEMERYQTDKSAKIAFIFYTGALLAWGLYNFFSTGKTGGEFTILLVGNAIFLWSRVVYRRKMQ</sequence>
<feature type="transmembrane region" description="Helical" evidence="1">
    <location>
        <begin position="20"/>
        <end position="37"/>
    </location>
</feature>
<dbReference type="AlphaFoldDB" id="A0A410WS42"/>
<evidence type="ECO:0000256" key="1">
    <source>
        <dbReference type="SAM" id="Phobius"/>
    </source>
</evidence>
<dbReference type="Proteomes" id="UP000288943">
    <property type="component" value="Chromosome"/>
</dbReference>
<evidence type="ECO:0000313" key="4">
    <source>
        <dbReference type="Proteomes" id="UP000288943"/>
    </source>
</evidence>
<reference evidence="3 4" key="1">
    <citation type="submission" date="2018-01" db="EMBL/GenBank/DDBJ databases">
        <title>The whole genome sequencing and assembly of Paenibacillus chitinolyticus KCCM 41400 strain.</title>
        <authorList>
            <person name="Kim J.-Y."/>
            <person name="Park M.-K."/>
            <person name="Lee Y.-J."/>
            <person name="Yi H."/>
            <person name="Bahn Y.-S."/>
            <person name="Kim J.F."/>
            <person name="Lee D.-W."/>
        </authorList>
    </citation>
    <scope>NUCLEOTIDE SEQUENCE [LARGE SCALE GENOMIC DNA]</scope>
    <source>
        <strain evidence="3 4">KCCM 41400</strain>
    </source>
</reference>
<name>A0A410WS42_9BACL</name>
<keyword evidence="1" id="KW-0472">Membrane</keyword>
<gene>
    <name evidence="2" type="ORF">M5X16_06710</name>
    <name evidence="3" type="ORF">PC41400_05940</name>
</gene>